<dbReference type="GO" id="GO:0000981">
    <property type="term" value="F:DNA-binding transcription factor activity, RNA polymerase II-specific"/>
    <property type="evidence" value="ECO:0007669"/>
    <property type="project" value="InterPro"/>
</dbReference>
<dbReference type="GO" id="GO:0005634">
    <property type="term" value="C:nucleus"/>
    <property type="evidence" value="ECO:0007669"/>
    <property type="project" value="UniProtKB-SubCell"/>
</dbReference>
<dbReference type="HOGENOM" id="CLU_564984_0_0_1"/>
<evidence type="ECO:0000313" key="4">
    <source>
        <dbReference type="EMBL" id="EMG50295.1"/>
    </source>
</evidence>
<dbReference type="PANTHER" id="PTHR31001">
    <property type="entry name" value="UNCHARACTERIZED TRANSCRIPTIONAL REGULATORY PROTEIN"/>
    <property type="match status" value="1"/>
</dbReference>
<dbReference type="SUPFAM" id="SSF57701">
    <property type="entry name" value="Zn2/Cys6 DNA-binding domain"/>
    <property type="match status" value="1"/>
</dbReference>
<accession>M3K4U1</accession>
<name>M3K4U1_CANMX</name>
<dbReference type="OMA" id="HIAHELE"/>
<sequence>MSEKRSYKKRKSLSCLNCRSRKVKCDRKVPCTACKDLKKESNPCIYEDVEEVRTVSTAVKNNSKTFDLSDIVYFKEYNDIRIFFGATSWKAMLQQTTNVIPPLGTILDQTNEEMKTLPLPERSKELPNDINIESFITYEKGIDAVGTFLRQNNTLTKCFNGSTLFEYLNEVVTKQNVNKEAHNTKISIVLSLIALSNFYNDERPDYSVIVASKAYLYKKDIRPTLPTLTALVLLYECRKYDCNLDFPECIAFDQSLFSTTISIALTVGIHRNVSQLYPNDASLVVSLNNMWKFLMFEDALRSFQKGSQPLINDAYVTNETLLLERSRYTKFILMFRKLNYQINSCTMSSNVNLDGALAELEDMISELPPDMSFEDEILRMLLYSYAQSLTMMRYLKTRTENTRYPAFRYSLLLYKFSKALFLRITGQNHKSRPNKYFHEIKDLMPSEAICCLRMFWKPNLMFRPMYFGCSIWLRMKSKLASCT</sequence>
<dbReference type="STRING" id="1245528.M3K4U1"/>
<evidence type="ECO:0000313" key="5">
    <source>
        <dbReference type="Proteomes" id="UP000011777"/>
    </source>
</evidence>
<dbReference type="OrthoDB" id="4356994at2759"/>
<feature type="domain" description="Zn(2)-C6 fungal-type" evidence="3">
    <location>
        <begin position="14"/>
        <end position="46"/>
    </location>
</feature>
<comment type="subcellular location">
    <subcellularLocation>
        <location evidence="1">Nucleus</location>
    </subcellularLocation>
</comment>
<comment type="caution">
    <text evidence="4">The sequence shown here is derived from an EMBL/GenBank/DDBJ whole genome shotgun (WGS) entry which is preliminary data.</text>
</comment>
<dbReference type="CDD" id="cd12148">
    <property type="entry name" value="fungal_TF_MHR"/>
    <property type="match status" value="1"/>
</dbReference>
<dbReference type="CDD" id="cd00067">
    <property type="entry name" value="GAL4"/>
    <property type="match status" value="1"/>
</dbReference>
<dbReference type="Proteomes" id="UP000011777">
    <property type="component" value="Unassembled WGS sequence"/>
</dbReference>
<keyword evidence="2" id="KW-0539">Nucleus</keyword>
<dbReference type="SMART" id="SM00066">
    <property type="entry name" value="GAL4"/>
    <property type="match status" value="1"/>
</dbReference>
<dbReference type="PROSITE" id="PS50048">
    <property type="entry name" value="ZN2_CY6_FUNGAL_2"/>
    <property type="match status" value="1"/>
</dbReference>
<dbReference type="eggNOG" id="ENOG502RXEC">
    <property type="taxonomic scope" value="Eukaryota"/>
</dbReference>
<dbReference type="PANTHER" id="PTHR31001:SF90">
    <property type="entry name" value="CENTROMERE DNA-BINDING PROTEIN COMPLEX CBF3 SUBUNIT B"/>
    <property type="match status" value="1"/>
</dbReference>
<dbReference type="Pfam" id="PF00172">
    <property type="entry name" value="Zn_clus"/>
    <property type="match status" value="1"/>
</dbReference>
<keyword evidence="5" id="KW-1185">Reference proteome</keyword>
<dbReference type="Gene3D" id="4.10.240.10">
    <property type="entry name" value="Zn(2)-C6 fungal-type DNA-binding domain"/>
    <property type="match status" value="1"/>
</dbReference>
<dbReference type="InterPro" id="IPR036864">
    <property type="entry name" value="Zn2-C6_fun-type_DNA-bd_sf"/>
</dbReference>
<dbReference type="InterPro" id="IPR050613">
    <property type="entry name" value="Sec_Metabolite_Reg"/>
</dbReference>
<organism evidence="4 5">
    <name type="scientific">Candida maltosa (strain Xu316)</name>
    <name type="common">Yeast</name>
    <dbReference type="NCBI Taxonomy" id="1245528"/>
    <lineage>
        <taxon>Eukaryota</taxon>
        <taxon>Fungi</taxon>
        <taxon>Dikarya</taxon>
        <taxon>Ascomycota</taxon>
        <taxon>Saccharomycotina</taxon>
        <taxon>Pichiomycetes</taxon>
        <taxon>Debaryomycetaceae</taxon>
        <taxon>Candida/Lodderomyces clade</taxon>
        <taxon>Candida</taxon>
    </lineage>
</organism>
<reference evidence="4 5" key="1">
    <citation type="submission" date="2013-02" db="EMBL/GenBank/DDBJ databases">
        <title>Genome sequence of Candida maltosa Xu316, a potential industrial strain for xylitol and ethanol production.</title>
        <authorList>
            <person name="Yu J."/>
            <person name="Wang Q."/>
            <person name="Geng X."/>
            <person name="Bao W."/>
            <person name="He P."/>
            <person name="Cai J."/>
        </authorList>
    </citation>
    <scope>NUCLEOTIDE SEQUENCE [LARGE SCALE GENOMIC DNA]</scope>
    <source>
        <strain evidence="5">Xu316</strain>
    </source>
</reference>
<evidence type="ECO:0000259" key="3">
    <source>
        <dbReference type="PROSITE" id="PS50048"/>
    </source>
</evidence>
<dbReference type="GO" id="GO:0008270">
    <property type="term" value="F:zinc ion binding"/>
    <property type="evidence" value="ECO:0007669"/>
    <property type="project" value="InterPro"/>
</dbReference>
<gene>
    <name evidence="4" type="ORF">G210_4672</name>
</gene>
<protein>
    <recommendedName>
        <fullName evidence="3">Zn(2)-C6 fungal-type domain-containing protein</fullName>
    </recommendedName>
</protein>
<dbReference type="EMBL" id="AOGT01000307">
    <property type="protein sequence ID" value="EMG50295.1"/>
    <property type="molecule type" value="Genomic_DNA"/>
</dbReference>
<dbReference type="InterPro" id="IPR001138">
    <property type="entry name" value="Zn2Cys6_DnaBD"/>
</dbReference>
<evidence type="ECO:0000256" key="1">
    <source>
        <dbReference type="ARBA" id="ARBA00004123"/>
    </source>
</evidence>
<dbReference type="AlphaFoldDB" id="M3K4U1"/>
<proteinExistence type="predicted"/>
<evidence type="ECO:0000256" key="2">
    <source>
        <dbReference type="ARBA" id="ARBA00023242"/>
    </source>
</evidence>